<protein>
    <submittedName>
        <fullName evidence="1">Uncharacterized protein</fullName>
    </submittedName>
</protein>
<dbReference type="Pfam" id="PF22398">
    <property type="entry name" value="DUF6978"/>
    <property type="match status" value="1"/>
</dbReference>
<accession>A0ABT4IMR9</accession>
<name>A0ABT4IMR9_9EURY</name>
<dbReference type="Proteomes" id="UP001141336">
    <property type="component" value="Unassembled WGS sequence"/>
</dbReference>
<evidence type="ECO:0000313" key="1">
    <source>
        <dbReference type="EMBL" id="MCZ0862410.1"/>
    </source>
</evidence>
<sequence length="178" mass="20476">MQHEDTLYQIDSGQTLCVSEPEPPYEQLVSQSNADTLLYLPKQRVNDHLHTYPDAGCRLEVPIIAIDRSELFYLTVTPGKYDFYKVSDQLRVKSTNILLARIDIGSSLVHINPDGERIVGPHLHTYREGYSLRFAQTLENTSFTSPEDPWKTLDEFMSFCTIIKKPEIQRGADQWQQT</sequence>
<keyword evidence="2" id="KW-1185">Reference proteome</keyword>
<dbReference type="RefSeq" id="WP_268922655.1">
    <property type="nucleotide sequence ID" value="NZ_JAPTGC010000004.1"/>
</dbReference>
<comment type="caution">
    <text evidence="1">The sequence shown here is derived from an EMBL/GenBank/DDBJ whole genome shotgun (WGS) entry which is preliminary data.</text>
</comment>
<gene>
    <name evidence="1" type="ORF">O0S09_03960</name>
</gene>
<dbReference type="EMBL" id="JAPTGC010000004">
    <property type="protein sequence ID" value="MCZ0862410.1"/>
    <property type="molecule type" value="Genomic_DNA"/>
</dbReference>
<dbReference type="InterPro" id="IPR053916">
    <property type="entry name" value="DUF6978"/>
</dbReference>
<evidence type="ECO:0000313" key="2">
    <source>
        <dbReference type="Proteomes" id="UP001141336"/>
    </source>
</evidence>
<organism evidence="1 2">
    <name type="scientific">Methanocorpusculum vombati</name>
    <dbReference type="NCBI Taxonomy" id="3002864"/>
    <lineage>
        <taxon>Archaea</taxon>
        <taxon>Methanobacteriati</taxon>
        <taxon>Methanobacteriota</taxon>
        <taxon>Stenosarchaea group</taxon>
        <taxon>Methanomicrobia</taxon>
        <taxon>Methanomicrobiales</taxon>
        <taxon>Methanocorpusculaceae</taxon>
        <taxon>Methanocorpusculum</taxon>
    </lineage>
</organism>
<proteinExistence type="predicted"/>
<reference evidence="1" key="1">
    <citation type="submission" date="2022-12" db="EMBL/GenBank/DDBJ databases">
        <title>Isolation and characterisation of novel Methanocorpusculum spp. from native Australian herbivores indicates the genus is ancestrally host-associated.</title>
        <authorList>
            <person name="Volmer J.G."/>
            <person name="Soo R.M."/>
            <person name="Evans P.N."/>
            <person name="Hoedt E.C."/>
            <person name="Astorga Alsina A.L."/>
            <person name="Woodcroft B.J."/>
            <person name="Tyson G.W."/>
            <person name="Hugenholtz P."/>
            <person name="Morrison M."/>
        </authorList>
    </citation>
    <scope>NUCLEOTIDE SEQUENCE</scope>
    <source>
        <strain evidence="1">CW153</strain>
    </source>
</reference>